<dbReference type="InterPro" id="IPR006674">
    <property type="entry name" value="HD_domain"/>
</dbReference>
<feature type="compositionally biased region" description="Basic and acidic residues" evidence="1">
    <location>
        <begin position="302"/>
        <end position="315"/>
    </location>
</feature>
<reference evidence="3 4" key="1">
    <citation type="submission" date="2024-02" db="EMBL/GenBank/DDBJ databases">
        <title>De novo assembly and annotation of 12 fungi associated with fruit tree decline syndrome in Ontario, Canada.</title>
        <authorList>
            <person name="Sulman M."/>
            <person name="Ellouze W."/>
            <person name="Ilyukhin E."/>
        </authorList>
    </citation>
    <scope>NUCLEOTIDE SEQUENCE [LARGE SCALE GENOMIC DNA]</scope>
    <source>
        <strain evidence="3 4">M169</strain>
    </source>
</reference>
<feature type="region of interest" description="Disordered" evidence="1">
    <location>
        <begin position="327"/>
        <end position="374"/>
    </location>
</feature>
<organism evidence="3 4">
    <name type="scientific">Diaporthe eres</name>
    <name type="common">Phomopsis oblonga</name>
    <dbReference type="NCBI Taxonomy" id="83184"/>
    <lineage>
        <taxon>Eukaryota</taxon>
        <taxon>Fungi</taxon>
        <taxon>Dikarya</taxon>
        <taxon>Ascomycota</taxon>
        <taxon>Pezizomycotina</taxon>
        <taxon>Sordariomycetes</taxon>
        <taxon>Sordariomycetidae</taxon>
        <taxon>Diaporthales</taxon>
        <taxon>Diaporthaceae</taxon>
        <taxon>Diaporthe</taxon>
        <taxon>Diaporthe eres species complex</taxon>
    </lineage>
</organism>
<dbReference type="CDD" id="cd00077">
    <property type="entry name" value="HDc"/>
    <property type="match status" value="1"/>
</dbReference>
<sequence>MSRPQILSDIPELQLDFPPSRIATSALAFAQKHLPQGLFNHVARSAYWARILATKLPSFDLASLDMEAVMLMCIFHDMGLVIATSTELNGLTVENRFEIDGANIAKDFLRSHVDRGSWDETRIERLWMAIALHTTPSIARHAAPEIALAQMAIEADFAGPYWSPVPGSTTGQPITVDEYRAVTRLFPRVDFDRGNTKRLMCGLCQMKPGTTYDNFVGLFGVNYGVDGEGHEKTEYAKQWEDNQTMDKATAIGLGSGSLAVAVLGKVGYDITKDAQTLAKERDDHTIDEMTALARQNIKNGRAKHEADENKKTETWKAERMRFLEYEKQRHEKQQKQQRQMKLKKEKDAQQRQQLLSEQQVKRQQELRRRVENLV</sequence>
<name>A0ABR1P809_DIAER</name>
<dbReference type="PANTHER" id="PTHR35569:SF1">
    <property type="entry name" value="CYANAMIDE HYDRATASE DDI2-RELATED"/>
    <property type="match status" value="1"/>
</dbReference>
<evidence type="ECO:0000313" key="4">
    <source>
        <dbReference type="Proteomes" id="UP001430848"/>
    </source>
</evidence>
<evidence type="ECO:0000313" key="3">
    <source>
        <dbReference type="EMBL" id="KAK7728709.1"/>
    </source>
</evidence>
<proteinExistence type="predicted"/>
<dbReference type="EMBL" id="JAKNSF020000032">
    <property type="protein sequence ID" value="KAK7728709.1"/>
    <property type="molecule type" value="Genomic_DNA"/>
</dbReference>
<keyword evidence="4" id="KW-1185">Reference proteome</keyword>
<protein>
    <recommendedName>
        <fullName evidence="2">HD domain-containing protein</fullName>
    </recommendedName>
</protein>
<feature type="compositionally biased region" description="Basic and acidic residues" evidence="1">
    <location>
        <begin position="359"/>
        <end position="374"/>
    </location>
</feature>
<feature type="domain" description="HD" evidence="2">
    <location>
        <begin position="39"/>
        <end position="144"/>
    </location>
</feature>
<evidence type="ECO:0000256" key="1">
    <source>
        <dbReference type="SAM" id="MobiDB-lite"/>
    </source>
</evidence>
<dbReference type="SUPFAM" id="SSF109604">
    <property type="entry name" value="HD-domain/PDEase-like"/>
    <property type="match status" value="1"/>
</dbReference>
<dbReference type="InterPro" id="IPR003607">
    <property type="entry name" value="HD/PDEase_dom"/>
</dbReference>
<accession>A0ABR1P809</accession>
<dbReference type="Pfam" id="PF01966">
    <property type="entry name" value="HD"/>
    <property type="match status" value="1"/>
</dbReference>
<feature type="region of interest" description="Disordered" evidence="1">
    <location>
        <begin position="295"/>
        <end position="315"/>
    </location>
</feature>
<dbReference type="PANTHER" id="PTHR35569">
    <property type="entry name" value="CYANAMIDE HYDRATASE DDI2-RELATED"/>
    <property type="match status" value="1"/>
</dbReference>
<dbReference type="Gene3D" id="1.10.3210.10">
    <property type="entry name" value="Hypothetical protein af1432"/>
    <property type="match status" value="1"/>
</dbReference>
<comment type="caution">
    <text evidence="3">The sequence shown here is derived from an EMBL/GenBank/DDBJ whole genome shotgun (WGS) entry which is preliminary data.</text>
</comment>
<gene>
    <name evidence="3" type="ORF">SLS63_006570</name>
</gene>
<evidence type="ECO:0000259" key="2">
    <source>
        <dbReference type="Pfam" id="PF01966"/>
    </source>
</evidence>
<dbReference type="Proteomes" id="UP001430848">
    <property type="component" value="Unassembled WGS sequence"/>
</dbReference>